<comment type="caution">
    <text evidence="2">The sequence shown here is derived from an EMBL/GenBank/DDBJ whole genome shotgun (WGS) entry which is preliminary data.</text>
</comment>
<proteinExistence type="predicted"/>
<sequence>MEASDRAYLLDLCDELLGPGERDHGWPWLRDDEGDPLLVDGFWSSRQLALLLLDGPTDRWRYALGTLALRGSYLLGIDVERFDHDADGRLVREPSADRRQLAPIATVHGWMELQALPEAEGLIVPLGAHDARGSEELSYVFDSVDPGGDHLDVGEPPGDSAGDEHGHSREEQDEAGRAWEEPYEHDGPWDPDEAGEGIAAPPPVFDVGWRALPIALATLEASILARRAFGPDVVSGERGPLELQLLIAIADIEPRDGQRADDRQTTRGLATRLALRERTVADLAESLVAGELLRPNGAGHENPEGFALTDDGRELLLAWLARIAPLFEGWPPKGTGADDAA</sequence>
<reference evidence="2 3" key="1">
    <citation type="journal article" date="2013" name="Biodegradation">
        <title>Quantitative proteomic analysis of ibuprofen-degrading Patulibacter sp. strain I11.</title>
        <authorList>
            <person name="Almeida B."/>
            <person name="Kjeldal H."/>
            <person name="Lolas I."/>
            <person name="Knudsen A.D."/>
            <person name="Carvalho G."/>
            <person name="Nielsen K.L."/>
            <person name="Barreto Crespo M.T."/>
            <person name="Stensballe A."/>
            <person name="Nielsen J.L."/>
        </authorList>
    </citation>
    <scope>NUCLEOTIDE SEQUENCE [LARGE SCALE GENOMIC DNA]</scope>
    <source>
        <strain evidence="2 3">I11</strain>
    </source>
</reference>
<protein>
    <submittedName>
        <fullName evidence="2">Uncharacterized protein</fullName>
    </submittedName>
</protein>
<name>H0E161_9ACTN</name>
<evidence type="ECO:0000313" key="3">
    <source>
        <dbReference type="Proteomes" id="UP000005143"/>
    </source>
</evidence>
<feature type="compositionally biased region" description="Basic and acidic residues" evidence="1">
    <location>
        <begin position="162"/>
        <end position="188"/>
    </location>
</feature>
<dbReference type="Proteomes" id="UP000005143">
    <property type="component" value="Unassembled WGS sequence"/>
</dbReference>
<evidence type="ECO:0000256" key="1">
    <source>
        <dbReference type="SAM" id="MobiDB-lite"/>
    </source>
</evidence>
<dbReference type="AlphaFoldDB" id="H0E161"/>
<keyword evidence="3" id="KW-1185">Reference proteome</keyword>
<dbReference type="OrthoDB" id="1093631at2"/>
<evidence type="ECO:0000313" key="2">
    <source>
        <dbReference type="EMBL" id="EHN12581.1"/>
    </source>
</evidence>
<dbReference type="EMBL" id="AGUD01000018">
    <property type="protein sequence ID" value="EHN12581.1"/>
    <property type="molecule type" value="Genomic_DNA"/>
</dbReference>
<feature type="region of interest" description="Disordered" evidence="1">
    <location>
        <begin position="145"/>
        <end position="201"/>
    </location>
</feature>
<organism evidence="2 3">
    <name type="scientific">Patulibacter medicamentivorans</name>
    <dbReference type="NCBI Taxonomy" id="1097667"/>
    <lineage>
        <taxon>Bacteria</taxon>
        <taxon>Bacillati</taxon>
        <taxon>Actinomycetota</taxon>
        <taxon>Thermoleophilia</taxon>
        <taxon>Solirubrobacterales</taxon>
        <taxon>Patulibacteraceae</taxon>
        <taxon>Patulibacter</taxon>
    </lineage>
</organism>
<accession>H0E161</accession>
<gene>
    <name evidence="2" type="ORF">PAI11_05210</name>
</gene>
<dbReference type="RefSeq" id="WP_007570574.1">
    <property type="nucleotide sequence ID" value="NZ_AGUD01000018.1"/>
</dbReference>